<sequence length="266" mass="30245">MGGDGLIATFATIRAYKKDVVLKKVGKKGPVAMLRELTGLSRTTIEKHLPILLEIGLLEIHNNGNIAVHGRKWSSNNLPCLHRRKLIPIKVYDKFIDTKTYCAFVRVHSRLGKQERQIGKKAKRIEVLEACSRNERLSKGDYRIWKKLYRQGITLEELKSKFRSKSTLSNLAFHKILKDTDIPSNCNESSGKDFKSKLIMLGLIKQSRLFELVLPGIKDKEFVLRENDLLHFGGLFQGSLGIYHERSPEIVINNALVGAEKKQVVK</sequence>
<dbReference type="Proteomes" id="UP000291981">
    <property type="component" value="Unassembled WGS sequence"/>
</dbReference>
<comment type="caution">
    <text evidence="1">The sequence shown here is derived from an EMBL/GenBank/DDBJ whole genome shotgun (WGS) entry which is preliminary data.</text>
</comment>
<evidence type="ECO:0000313" key="1">
    <source>
        <dbReference type="EMBL" id="TAI48996.1"/>
    </source>
</evidence>
<proteinExistence type="predicted"/>
<name>A0A4Q8QL71_9FLAO</name>
<organism evidence="1 2">
    <name type="scientific">Flagellimonas allohymeniacidonis</name>
    <dbReference type="NCBI Taxonomy" id="2517819"/>
    <lineage>
        <taxon>Bacteria</taxon>
        <taxon>Pseudomonadati</taxon>
        <taxon>Bacteroidota</taxon>
        <taxon>Flavobacteriia</taxon>
        <taxon>Flavobacteriales</taxon>
        <taxon>Flavobacteriaceae</taxon>
        <taxon>Flagellimonas</taxon>
    </lineage>
</organism>
<dbReference type="RefSeq" id="WP_130610059.1">
    <property type="nucleotide sequence ID" value="NZ_SGIU01000001.1"/>
</dbReference>
<protein>
    <submittedName>
        <fullName evidence="1">Uncharacterized protein</fullName>
    </submittedName>
</protein>
<accession>A0A4Q8QL71</accession>
<reference evidence="1 2" key="1">
    <citation type="submission" date="2019-02" db="EMBL/GenBank/DDBJ databases">
        <title>Draft genome sequence of Muricauda sp. 176CP4-71.</title>
        <authorList>
            <person name="Park J.-S."/>
        </authorList>
    </citation>
    <scope>NUCLEOTIDE SEQUENCE [LARGE SCALE GENOMIC DNA]</scope>
    <source>
        <strain evidence="1 2">176CP4-71</strain>
    </source>
</reference>
<dbReference type="AlphaFoldDB" id="A0A4Q8QL71"/>
<keyword evidence="2" id="KW-1185">Reference proteome</keyword>
<evidence type="ECO:0000313" key="2">
    <source>
        <dbReference type="Proteomes" id="UP000291981"/>
    </source>
</evidence>
<dbReference type="EMBL" id="SGIU01000001">
    <property type="protein sequence ID" value="TAI48996.1"/>
    <property type="molecule type" value="Genomic_DNA"/>
</dbReference>
<gene>
    <name evidence="1" type="ORF">EW142_04155</name>
</gene>